<feature type="domain" description="GMP phosphodiesterase delta subunit" evidence="6">
    <location>
        <begin position="49"/>
        <end position="208"/>
    </location>
</feature>
<dbReference type="PANTHER" id="PTHR12951">
    <property type="entry name" value="RETINAL PROTEIN 4"/>
    <property type="match status" value="1"/>
</dbReference>
<dbReference type="Gene3D" id="2.70.50.40">
    <property type="entry name" value="GMP phosphodiesterase, delta subunit"/>
    <property type="match status" value="1"/>
</dbReference>
<evidence type="ECO:0000256" key="4">
    <source>
        <dbReference type="ARBA" id="ARBA00023121"/>
    </source>
</evidence>
<dbReference type="GO" id="GO:0060271">
    <property type="term" value="P:cilium assembly"/>
    <property type="evidence" value="ECO:0007669"/>
    <property type="project" value="TreeGrafter"/>
</dbReference>
<evidence type="ECO:0000313" key="8">
    <source>
        <dbReference type="Proteomes" id="UP001153620"/>
    </source>
</evidence>
<dbReference type="OrthoDB" id="10248777at2759"/>
<dbReference type="GO" id="GO:0007399">
    <property type="term" value="P:nervous system development"/>
    <property type="evidence" value="ECO:0007669"/>
    <property type="project" value="TreeGrafter"/>
</dbReference>
<keyword evidence="2" id="KW-0813">Transport</keyword>
<keyword evidence="4" id="KW-0446">Lipid-binding</keyword>
<dbReference type="FunFam" id="2.70.50.40:FF:000003">
    <property type="entry name" value="UNC119 homologue, putative"/>
    <property type="match status" value="1"/>
</dbReference>
<dbReference type="SUPFAM" id="SSF81296">
    <property type="entry name" value="E set domains"/>
    <property type="match status" value="1"/>
</dbReference>
<dbReference type="GO" id="GO:0008289">
    <property type="term" value="F:lipid binding"/>
    <property type="evidence" value="ECO:0007669"/>
    <property type="project" value="UniProtKB-KW"/>
</dbReference>
<proteinExistence type="inferred from homology"/>
<dbReference type="Proteomes" id="UP001153620">
    <property type="component" value="Chromosome 3"/>
</dbReference>
<dbReference type="PANTHER" id="PTHR12951:SF1">
    <property type="entry name" value="PROTEIN UNC-119 HOMOLOG"/>
    <property type="match status" value="1"/>
</dbReference>
<name>A0A9N9S3J1_9DIPT</name>
<protein>
    <recommendedName>
        <fullName evidence="6">GMP phosphodiesterase delta subunit domain-containing protein</fullName>
    </recommendedName>
</protein>
<dbReference type="AlphaFoldDB" id="A0A9N9S3J1"/>
<evidence type="ECO:0000256" key="2">
    <source>
        <dbReference type="ARBA" id="ARBA00022448"/>
    </source>
</evidence>
<dbReference type="InterPro" id="IPR037036">
    <property type="entry name" value="PDED_dom_sf"/>
</dbReference>
<dbReference type="GO" id="GO:0005929">
    <property type="term" value="C:cilium"/>
    <property type="evidence" value="ECO:0007669"/>
    <property type="project" value="TreeGrafter"/>
</dbReference>
<organism evidence="7 8">
    <name type="scientific">Chironomus riparius</name>
    <dbReference type="NCBI Taxonomy" id="315576"/>
    <lineage>
        <taxon>Eukaryota</taxon>
        <taxon>Metazoa</taxon>
        <taxon>Ecdysozoa</taxon>
        <taxon>Arthropoda</taxon>
        <taxon>Hexapoda</taxon>
        <taxon>Insecta</taxon>
        <taxon>Pterygota</taxon>
        <taxon>Neoptera</taxon>
        <taxon>Endopterygota</taxon>
        <taxon>Diptera</taxon>
        <taxon>Nematocera</taxon>
        <taxon>Chironomoidea</taxon>
        <taxon>Chironomidae</taxon>
        <taxon>Chironominae</taxon>
        <taxon>Chironomus</taxon>
    </lineage>
</organism>
<evidence type="ECO:0000256" key="3">
    <source>
        <dbReference type="ARBA" id="ARBA00022927"/>
    </source>
</evidence>
<evidence type="ECO:0000313" key="7">
    <source>
        <dbReference type="EMBL" id="CAG9809540.1"/>
    </source>
</evidence>
<keyword evidence="3" id="KW-0653">Protein transport</keyword>
<accession>A0A9N9S3J1</accession>
<evidence type="ECO:0000256" key="5">
    <source>
        <dbReference type="SAM" id="MobiDB-lite"/>
    </source>
</evidence>
<evidence type="ECO:0000259" key="6">
    <source>
        <dbReference type="Pfam" id="PF05351"/>
    </source>
</evidence>
<dbReference type="InterPro" id="IPR008015">
    <property type="entry name" value="PDED_dom"/>
</dbReference>
<reference evidence="7" key="1">
    <citation type="submission" date="2022-01" db="EMBL/GenBank/DDBJ databases">
        <authorList>
            <person name="King R."/>
        </authorList>
    </citation>
    <scope>NUCLEOTIDE SEQUENCE</scope>
</reference>
<evidence type="ECO:0000256" key="1">
    <source>
        <dbReference type="ARBA" id="ARBA00008102"/>
    </source>
</evidence>
<comment type="similarity">
    <text evidence="1">Belongs to the PDE6D/unc-119 family.</text>
</comment>
<feature type="region of interest" description="Disordered" evidence="5">
    <location>
        <begin position="75"/>
        <end position="94"/>
    </location>
</feature>
<dbReference type="Pfam" id="PF05351">
    <property type="entry name" value="GMP_PDE_delta"/>
    <property type="match status" value="1"/>
</dbReference>
<gene>
    <name evidence="7" type="ORF">CHIRRI_LOCUS12361</name>
</gene>
<dbReference type="InterPro" id="IPR051519">
    <property type="entry name" value="PDE6D_unc-119_myristoyl-bd"/>
</dbReference>
<dbReference type="GO" id="GO:0042953">
    <property type="term" value="P:lipoprotein transport"/>
    <property type="evidence" value="ECO:0007669"/>
    <property type="project" value="TreeGrafter"/>
</dbReference>
<dbReference type="InterPro" id="IPR014756">
    <property type="entry name" value="Ig_E-set"/>
</dbReference>
<dbReference type="EMBL" id="OU895879">
    <property type="protein sequence ID" value="CAG9809540.1"/>
    <property type="molecule type" value="Genomic_DNA"/>
</dbReference>
<reference evidence="7" key="2">
    <citation type="submission" date="2022-10" db="EMBL/GenBank/DDBJ databases">
        <authorList>
            <consortium name="ENA_rothamsted_submissions"/>
            <consortium name="culmorum"/>
            <person name="King R."/>
        </authorList>
    </citation>
    <scope>NUCLEOTIDE SEQUENCE</scope>
</reference>
<sequence length="210" mass="24525">MSVVQKQINVSDEIDNVCEDLELKLKNTITPDDVLKLAKITDGFLCSNTNEYQIEFTRFKIRDLETDTVLFDISKDPNVSENNDTTDDNKQETTEDSGRFVRYLFSSSFLKLKHVGATVEFQVGSKDVKNFRMIERHFFKDRVLKTFDFNFGYCIPNSRNTCEHIYEFPKLPQDLIDQMIANPFETRSDSFYFVDNKLVLHNKADYSYNG</sequence>
<keyword evidence="8" id="KW-1185">Reference proteome</keyword>